<dbReference type="GeneID" id="9688076"/>
<dbReference type="KEGG" id="mpp:MICPUCDRAFT_52217"/>
<proteinExistence type="predicted"/>
<dbReference type="OrthoDB" id="496344at2759"/>
<dbReference type="Proteomes" id="UP000001876">
    <property type="component" value="Unassembled WGS sequence"/>
</dbReference>
<keyword evidence="2" id="KW-1185">Reference proteome</keyword>
<dbReference type="AlphaFoldDB" id="C1N3L3"/>
<evidence type="ECO:0000313" key="1">
    <source>
        <dbReference type="EMBL" id="EEH53212.1"/>
    </source>
</evidence>
<evidence type="ECO:0000313" key="2">
    <source>
        <dbReference type="Proteomes" id="UP000001876"/>
    </source>
</evidence>
<accession>C1N3L3</accession>
<dbReference type="OMA" id="YGFPQYA"/>
<protein>
    <submittedName>
        <fullName evidence="1">Predicted protein</fullName>
    </submittedName>
</protein>
<gene>
    <name evidence="1" type="ORF">MICPUCDRAFT_52217</name>
</gene>
<dbReference type="EMBL" id="GG663746">
    <property type="protein sequence ID" value="EEH53212.1"/>
    <property type="molecule type" value="Genomic_DNA"/>
</dbReference>
<dbReference type="RefSeq" id="XP_003062393.1">
    <property type="nucleotide sequence ID" value="XM_003062347.1"/>
</dbReference>
<sequence length="111" mass="11999">MASTAALGAHPRSPLAAKVDVEEFKAGKLKKVTFKYGFPQYAKPAAAASKQLGFKVGVEHETVVLTRGKDGSDQYAVVVNVPYLKQAAANAVKYGWKKEKQSAGVQKYMPR</sequence>
<reference evidence="1 2" key="1">
    <citation type="journal article" date="2009" name="Science">
        <title>Green evolution and dynamic adaptations revealed by genomes of the marine picoeukaryotes Micromonas.</title>
        <authorList>
            <person name="Worden A.Z."/>
            <person name="Lee J.H."/>
            <person name="Mock T."/>
            <person name="Rouze P."/>
            <person name="Simmons M.P."/>
            <person name="Aerts A.L."/>
            <person name="Allen A.E."/>
            <person name="Cuvelier M.L."/>
            <person name="Derelle E."/>
            <person name="Everett M.V."/>
            <person name="Foulon E."/>
            <person name="Grimwood J."/>
            <person name="Gundlach H."/>
            <person name="Henrissat B."/>
            <person name="Napoli C."/>
            <person name="McDonald S.M."/>
            <person name="Parker M.S."/>
            <person name="Rombauts S."/>
            <person name="Salamov A."/>
            <person name="Von Dassow P."/>
            <person name="Badger J.H."/>
            <person name="Coutinho P.M."/>
            <person name="Demir E."/>
            <person name="Dubchak I."/>
            <person name="Gentemann C."/>
            <person name="Eikrem W."/>
            <person name="Gready J.E."/>
            <person name="John U."/>
            <person name="Lanier W."/>
            <person name="Lindquist E.A."/>
            <person name="Lucas S."/>
            <person name="Mayer K.F."/>
            <person name="Moreau H."/>
            <person name="Not F."/>
            <person name="Otillar R."/>
            <person name="Panaud O."/>
            <person name="Pangilinan J."/>
            <person name="Paulsen I."/>
            <person name="Piegu B."/>
            <person name="Poliakov A."/>
            <person name="Robbens S."/>
            <person name="Schmutz J."/>
            <person name="Toulza E."/>
            <person name="Wyss T."/>
            <person name="Zelensky A."/>
            <person name="Zhou K."/>
            <person name="Armbrust E.V."/>
            <person name="Bhattacharya D."/>
            <person name="Goodenough U.W."/>
            <person name="Van de Peer Y."/>
            <person name="Grigoriev I.V."/>
        </authorList>
    </citation>
    <scope>NUCLEOTIDE SEQUENCE [LARGE SCALE GENOMIC DNA]</scope>
    <source>
        <strain evidence="1 2">CCMP1545</strain>
    </source>
</reference>
<name>C1N3L3_MICPC</name>
<organism evidence="2">
    <name type="scientific">Micromonas pusilla (strain CCMP1545)</name>
    <name type="common">Picoplanktonic green alga</name>
    <dbReference type="NCBI Taxonomy" id="564608"/>
    <lineage>
        <taxon>Eukaryota</taxon>
        <taxon>Viridiplantae</taxon>
        <taxon>Chlorophyta</taxon>
        <taxon>Mamiellophyceae</taxon>
        <taxon>Mamiellales</taxon>
        <taxon>Mamiellaceae</taxon>
        <taxon>Micromonas</taxon>
    </lineage>
</organism>